<keyword evidence="5 6" id="KW-0472">Membrane</keyword>
<evidence type="ECO:0000256" key="6">
    <source>
        <dbReference type="SAM" id="Phobius"/>
    </source>
</evidence>
<evidence type="ECO:0000256" key="1">
    <source>
        <dbReference type="ARBA" id="ARBA00004477"/>
    </source>
</evidence>
<dbReference type="InParanoid" id="D2VUY1"/>
<dbReference type="InterPro" id="IPR021013">
    <property type="entry name" value="ATPase_Vma12"/>
</dbReference>
<feature type="transmembrane region" description="Helical" evidence="6">
    <location>
        <begin position="174"/>
        <end position="193"/>
    </location>
</feature>
<name>D2VUY1_NAEGR</name>
<dbReference type="Pfam" id="PF11712">
    <property type="entry name" value="Vma12"/>
    <property type="match status" value="1"/>
</dbReference>
<evidence type="ECO:0000256" key="3">
    <source>
        <dbReference type="ARBA" id="ARBA00022824"/>
    </source>
</evidence>
<dbReference type="GO" id="GO:0005789">
    <property type="term" value="C:endoplasmic reticulum membrane"/>
    <property type="evidence" value="ECO:0007669"/>
    <property type="project" value="UniProtKB-SubCell"/>
</dbReference>
<keyword evidence="4 6" id="KW-1133">Transmembrane helix</keyword>
<protein>
    <submittedName>
        <fullName evidence="7">Predicted protein</fullName>
    </submittedName>
</protein>
<dbReference type="PANTHER" id="PTHR31394:SF1">
    <property type="entry name" value="TRANSMEMBRANE PROTEIN 199"/>
    <property type="match status" value="1"/>
</dbReference>
<accession>D2VUY1</accession>
<proteinExistence type="predicted"/>
<dbReference type="Proteomes" id="UP000006671">
    <property type="component" value="Unassembled WGS sequence"/>
</dbReference>
<evidence type="ECO:0000313" key="8">
    <source>
        <dbReference type="Proteomes" id="UP000006671"/>
    </source>
</evidence>
<organism evidence="8">
    <name type="scientific">Naegleria gruberi</name>
    <name type="common">Amoeba</name>
    <dbReference type="NCBI Taxonomy" id="5762"/>
    <lineage>
        <taxon>Eukaryota</taxon>
        <taxon>Discoba</taxon>
        <taxon>Heterolobosea</taxon>
        <taxon>Tetramitia</taxon>
        <taxon>Eutetramitia</taxon>
        <taxon>Vahlkampfiidae</taxon>
        <taxon>Naegleria</taxon>
    </lineage>
</organism>
<dbReference type="EMBL" id="GG738900">
    <property type="protein sequence ID" value="EFC39399.1"/>
    <property type="molecule type" value="Genomic_DNA"/>
</dbReference>
<dbReference type="OMA" id="TMATMFI"/>
<dbReference type="GO" id="GO:0070072">
    <property type="term" value="P:vacuolar proton-transporting V-type ATPase complex assembly"/>
    <property type="evidence" value="ECO:0007669"/>
    <property type="project" value="InterPro"/>
</dbReference>
<comment type="subcellular location">
    <subcellularLocation>
        <location evidence="1">Endoplasmic reticulum membrane</location>
        <topology evidence="1">Multi-pass membrane protein</topology>
    </subcellularLocation>
</comment>
<evidence type="ECO:0000256" key="5">
    <source>
        <dbReference type="ARBA" id="ARBA00023136"/>
    </source>
</evidence>
<evidence type="ECO:0000256" key="2">
    <source>
        <dbReference type="ARBA" id="ARBA00022692"/>
    </source>
</evidence>
<feature type="transmembrane region" description="Helical" evidence="6">
    <location>
        <begin position="138"/>
        <end position="162"/>
    </location>
</feature>
<dbReference type="AlphaFoldDB" id="D2VUY1"/>
<keyword evidence="2 6" id="KW-0812">Transmembrane</keyword>
<dbReference type="GeneID" id="8854049"/>
<reference evidence="7 8" key="1">
    <citation type="journal article" date="2010" name="Cell">
        <title>The genome of Naegleria gruberi illuminates early eukaryotic versatility.</title>
        <authorList>
            <person name="Fritz-Laylin L.K."/>
            <person name="Prochnik S.E."/>
            <person name="Ginger M.L."/>
            <person name="Dacks J.B."/>
            <person name="Carpenter M.L."/>
            <person name="Field M.C."/>
            <person name="Kuo A."/>
            <person name="Paredez A."/>
            <person name="Chapman J."/>
            <person name="Pham J."/>
            <person name="Shu S."/>
            <person name="Neupane R."/>
            <person name="Cipriano M."/>
            <person name="Mancuso J."/>
            <person name="Tu H."/>
            <person name="Salamov A."/>
            <person name="Lindquist E."/>
            <person name="Shapiro H."/>
            <person name="Lucas S."/>
            <person name="Grigoriev I.V."/>
            <person name="Cande W.Z."/>
            <person name="Fulton C."/>
            <person name="Rokhsar D.S."/>
            <person name="Dawson S.C."/>
        </authorList>
    </citation>
    <scope>NUCLEOTIDE SEQUENCE [LARGE SCALE GENOMIC DNA]</scope>
    <source>
        <strain evidence="7 8">NEG-M</strain>
    </source>
</reference>
<evidence type="ECO:0000313" key="7">
    <source>
        <dbReference type="EMBL" id="EFC39399.1"/>
    </source>
</evidence>
<gene>
    <name evidence="7" type="ORF">NAEGRDRAFT_72825</name>
</gene>
<dbReference type="OrthoDB" id="19981at2759"/>
<evidence type="ECO:0000256" key="4">
    <source>
        <dbReference type="ARBA" id="ARBA00022989"/>
    </source>
</evidence>
<dbReference type="PANTHER" id="PTHR31394">
    <property type="entry name" value="TRANSMEMBRANE PROTEIN 199"/>
    <property type="match status" value="1"/>
</dbReference>
<sequence>MEIDKTQEISDCLQKAKSHLVKYGTSAVESSLRVQIEQFDNEDFVTFEVLKRVIEYLNNNTSDDKSSSKTYLHKLVKGSKIRLTKQTPTITKKDPKWLKLTEQLKKKMADEEYSKMVKNVVGRPRDEREAINSYKGQLGVGLDLVVTMATMFILFFTISQYIFEGENKTQNQMLFGLFGLIVGLLIDAILVIVRGEKYDIIGKQQLTHKNIATNAYGIETVPLEIRKKLAQARTQKKND</sequence>
<dbReference type="KEGG" id="ngr:NAEGRDRAFT_72825"/>
<keyword evidence="8" id="KW-1185">Reference proteome</keyword>
<dbReference type="VEuPathDB" id="AmoebaDB:NAEGRDRAFT_72825"/>
<dbReference type="RefSeq" id="XP_002672143.1">
    <property type="nucleotide sequence ID" value="XM_002672097.1"/>
</dbReference>
<keyword evidence="3" id="KW-0256">Endoplasmic reticulum</keyword>